<gene>
    <name evidence="20" type="primary">ND2</name>
</gene>
<evidence type="ECO:0000256" key="12">
    <source>
        <dbReference type="ARBA" id="ARBA00022989"/>
    </source>
</evidence>
<feature type="transmembrane region" description="Helical" evidence="18">
    <location>
        <begin position="236"/>
        <end position="255"/>
    </location>
</feature>
<dbReference type="InterPro" id="IPR003917">
    <property type="entry name" value="NADH_UbQ_OxRdtase_chain2"/>
</dbReference>
<feature type="transmembrane region" description="Helical" evidence="18">
    <location>
        <begin position="124"/>
        <end position="143"/>
    </location>
</feature>
<feature type="transmembrane region" description="Helical" evidence="18">
    <location>
        <begin position="149"/>
        <end position="166"/>
    </location>
</feature>
<comment type="similarity">
    <text evidence="3 18">Belongs to the complex I subunit 2 family.</text>
</comment>
<evidence type="ECO:0000256" key="11">
    <source>
        <dbReference type="ARBA" id="ARBA00022982"/>
    </source>
</evidence>
<evidence type="ECO:0000256" key="16">
    <source>
        <dbReference type="ARBA" id="ARBA00023136"/>
    </source>
</evidence>
<proteinExistence type="inferred from homology"/>
<sequence>MNNSSKLLFYITLIMSTLLIISSDNLLGMWMGLEINMISFIPILSKNKNMMASESCMIYFLTQSMGSILLISTILMNSLIMVSPSLINETISIIMIMSLMIKLGAPPFHFWFPSILEKMSWSESFILMTWQKIGPLIIISHIINKESTLPIIVIMAVTVGAIGGLNQTSIQKIMAYSSISHLGWMFMCMKYNNQLWIWYLLIYSFIIMMMTYMFNYFSANYINQLNMNNSSLMEKLLLTTMFMSLGGLPPFLGFLPKWMVIQNMILSNSTTILMIMILSTLITLFFYLRMISTVMMINFSFPKWTNNSKSKSFSSKMLLVNLLLPVIAMFNY</sequence>
<comment type="catalytic activity">
    <reaction evidence="17 18">
        <text>a ubiquinone + NADH + 5 H(+)(in) = a ubiquinol + NAD(+) + 4 H(+)(out)</text>
        <dbReference type="Rhea" id="RHEA:29091"/>
        <dbReference type="Rhea" id="RHEA-COMP:9565"/>
        <dbReference type="Rhea" id="RHEA-COMP:9566"/>
        <dbReference type="ChEBI" id="CHEBI:15378"/>
        <dbReference type="ChEBI" id="CHEBI:16389"/>
        <dbReference type="ChEBI" id="CHEBI:17976"/>
        <dbReference type="ChEBI" id="CHEBI:57540"/>
        <dbReference type="ChEBI" id="CHEBI:57945"/>
        <dbReference type="EC" id="7.1.1.2"/>
    </reaction>
</comment>
<dbReference type="InterPro" id="IPR001750">
    <property type="entry name" value="ND/Mrp_TM"/>
</dbReference>
<organism evidence="20">
    <name type="scientific">Amblythyreus gestroi</name>
    <dbReference type="NCBI Taxonomy" id="2126070"/>
    <lineage>
        <taxon>Eukaryota</taxon>
        <taxon>Metazoa</taxon>
        <taxon>Ecdysozoa</taxon>
        <taxon>Arthropoda</taxon>
        <taxon>Hexapoda</taxon>
        <taxon>Insecta</taxon>
        <taxon>Pterygota</taxon>
        <taxon>Neoptera</taxon>
        <taxon>Paraneoptera</taxon>
        <taxon>Hemiptera</taxon>
        <taxon>Heteroptera</taxon>
        <taxon>Panheteroptera</taxon>
        <taxon>Cimicomorpha</taxon>
        <taxon>Phymatidae</taxon>
        <taxon>Phymatinae</taxon>
        <taxon>Amblythyreus</taxon>
    </lineage>
</organism>
<geneLocation type="mitochondrion" evidence="20"/>
<dbReference type="InterPro" id="IPR050175">
    <property type="entry name" value="Complex_I_Subunit_2"/>
</dbReference>
<keyword evidence="15 18" id="KW-0496">Mitochondrion</keyword>
<evidence type="ECO:0000256" key="3">
    <source>
        <dbReference type="ARBA" id="ARBA00007012"/>
    </source>
</evidence>
<protein>
    <recommendedName>
        <fullName evidence="5 18">NADH-ubiquinone oxidoreductase chain 2</fullName>
        <ecNumber evidence="4 18">7.1.1.2</ecNumber>
    </recommendedName>
</protein>
<evidence type="ECO:0000256" key="9">
    <source>
        <dbReference type="ARBA" id="ARBA00022792"/>
    </source>
</evidence>
<evidence type="ECO:0000256" key="10">
    <source>
        <dbReference type="ARBA" id="ARBA00022967"/>
    </source>
</evidence>
<evidence type="ECO:0000256" key="8">
    <source>
        <dbReference type="ARBA" id="ARBA00022692"/>
    </source>
</evidence>
<dbReference type="GO" id="GO:0005743">
    <property type="term" value="C:mitochondrial inner membrane"/>
    <property type="evidence" value="ECO:0007669"/>
    <property type="project" value="UniProtKB-SubCell"/>
</dbReference>
<comment type="subcellular location">
    <subcellularLocation>
        <location evidence="2 18">Mitochondrion inner membrane</location>
        <topology evidence="2 18">Multi-pass membrane protein</topology>
    </subcellularLocation>
</comment>
<feature type="transmembrane region" description="Helical" evidence="18">
    <location>
        <begin position="7"/>
        <end position="23"/>
    </location>
</feature>
<evidence type="ECO:0000256" key="14">
    <source>
        <dbReference type="ARBA" id="ARBA00023075"/>
    </source>
</evidence>
<comment type="function">
    <text evidence="1">Core subunit of the mitochondrial membrane respiratory chain NADH dehydrogenase (Complex I) that is believed to belong to the minimal assembly required for catalysis. Complex I functions in the transfer of electrons from NADH to the respiratory chain. The immediate electron acceptor for the enzyme is believed to be ubiquinone.</text>
</comment>
<evidence type="ECO:0000256" key="1">
    <source>
        <dbReference type="ARBA" id="ARBA00003257"/>
    </source>
</evidence>
<evidence type="ECO:0000259" key="19">
    <source>
        <dbReference type="Pfam" id="PF00361"/>
    </source>
</evidence>
<keyword evidence="8 18" id="KW-0812">Transmembrane</keyword>
<dbReference type="GO" id="GO:0008137">
    <property type="term" value="F:NADH dehydrogenase (ubiquinone) activity"/>
    <property type="evidence" value="ECO:0007669"/>
    <property type="project" value="UniProtKB-EC"/>
</dbReference>
<comment type="function">
    <text evidence="18">Core subunit of the mitochondrial membrane respiratory chain NADH dehydrogenase (Complex I) which catalyzes electron transfer from NADH through the respiratory chain, using ubiquinone as an electron acceptor. Essential for the catalytic activity and assembly of complex I.</text>
</comment>
<keyword evidence="16 18" id="KW-0472">Membrane</keyword>
<dbReference type="GO" id="GO:0006120">
    <property type="term" value="P:mitochondrial electron transport, NADH to ubiquinone"/>
    <property type="evidence" value="ECO:0007669"/>
    <property type="project" value="InterPro"/>
</dbReference>
<keyword evidence="13 18" id="KW-0520">NAD</keyword>
<dbReference type="PANTHER" id="PTHR46552:SF1">
    <property type="entry name" value="NADH-UBIQUINONE OXIDOREDUCTASE CHAIN 2"/>
    <property type="match status" value="1"/>
</dbReference>
<evidence type="ECO:0000256" key="15">
    <source>
        <dbReference type="ARBA" id="ARBA00023128"/>
    </source>
</evidence>
<evidence type="ECO:0000256" key="4">
    <source>
        <dbReference type="ARBA" id="ARBA00012944"/>
    </source>
</evidence>
<dbReference type="GeneID" id="36937577"/>
<dbReference type="CTD" id="4536"/>
<dbReference type="RefSeq" id="YP_009485578.1">
    <property type="nucleotide sequence ID" value="NC_037733.1"/>
</dbReference>
<evidence type="ECO:0000256" key="2">
    <source>
        <dbReference type="ARBA" id="ARBA00004448"/>
    </source>
</evidence>
<feature type="domain" description="NADH:quinone oxidoreductase/Mrp antiporter transmembrane" evidence="19">
    <location>
        <begin position="23"/>
        <end position="283"/>
    </location>
</feature>
<dbReference type="EMBL" id="KY069956">
    <property type="protein sequence ID" value="AVZ00714.1"/>
    <property type="molecule type" value="Genomic_DNA"/>
</dbReference>
<evidence type="ECO:0000256" key="13">
    <source>
        <dbReference type="ARBA" id="ARBA00023027"/>
    </source>
</evidence>
<dbReference type="EC" id="7.1.1.2" evidence="4 18"/>
<feature type="transmembrane region" description="Helical" evidence="18">
    <location>
        <begin position="91"/>
        <end position="112"/>
    </location>
</feature>
<evidence type="ECO:0000313" key="20">
    <source>
        <dbReference type="EMBL" id="AVZ00714.1"/>
    </source>
</evidence>
<evidence type="ECO:0000256" key="6">
    <source>
        <dbReference type="ARBA" id="ARBA00022448"/>
    </source>
</evidence>
<keyword evidence="6" id="KW-0813">Transport</keyword>
<dbReference type="AlphaFoldDB" id="A0A343W8M4"/>
<accession>A0A343W8M4</accession>
<keyword evidence="9 18" id="KW-0999">Mitochondrion inner membrane</keyword>
<keyword evidence="10 18" id="KW-1278">Translocase</keyword>
<dbReference type="Pfam" id="PF00361">
    <property type="entry name" value="Proton_antipo_M"/>
    <property type="match status" value="1"/>
</dbReference>
<keyword evidence="11 18" id="KW-0249">Electron transport</keyword>
<name>A0A343W8M4_9HEMI</name>
<feature type="transmembrane region" description="Helical" evidence="18">
    <location>
        <begin position="29"/>
        <end position="45"/>
    </location>
</feature>
<keyword evidence="7 18" id="KW-0679">Respiratory chain</keyword>
<keyword evidence="12 18" id="KW-1133">Transmembrane helix</keyword>
<evidence type="ECO:0000256" key="18">
    <source>
        <dbReference type="RuleBase" id="RU003403"/>
    </source>
</evidence>
<feature type="transmembrane region" description="Helical" evidence="18">
    <location>
        <begin position="195"/>
        <end position="215"/>
    </location>
</feature>
<keyword evidence="14 18" id="KW-0830">Ubiquinone</keyword>
<evidence type="ECO:0000256" key="5">
    <source>
        <dbReference type="ARBA" id="ARBA00021008"/>
    </source>
</evidence>
<dbReference type="PANTHER" id="PTHR46552">
    <property type="entry name" value="NADH-UBIQUINONE OXIDOREDUCTASE CHAIN 2"/>
    <property type="match status" value="1"/>
</dbReference>
<evidence type="ECO:0000256" key="7">
    <source>
        <dbReference type="ARBA" id="ARBA00022660"/>
    </source>
</evidence>
<feature type="transmembrane region" description="Helical" evidence="18">
    <location>
        <begin position="57"/>
        <end position="79"/>
    </location>
</feature>
<reference evidence="20" key="1">
    <citation type="thesis" date="2017" institute="China Agricultural University">
        <title>Studies on the comparative mitochondrial genomics and phylogeny of Heteroptera (Insecta: Hemiptera).</title>
        <authorList>
            <person name="Jiang P."/>
        </authorList>
    </citation>
    <scope>NUCLEOTIDE SEQUENCE</scope>
</reference>
<evidence type="ECO:0000256" key="17">
    <source>
        <dbReference type="ARBA" id="ARBA00049551"/>
    </source>
</evidence>
<dbReference type="PRINTS" id="PR01436">
    <property type="entry name" value="NADHDHGNASE2"/>
</dbReference>
<feature type="transmembrane region" description="Helical" evidence="18">
    <location>
        <begin position="275"/>
        <end position="301"/>
    </location>
</feature>